<evidence type="ECO:0000313" key="2">
    <source>
        <dbReference type="Proteomes" id="UP001152622"/>
    </source>
</evidence>
<protein>
    <submittedName>
        <fullName evidence="1">Uncharacterized protein</fullName>
    </submittedName>
</protein>
<dbReference type="EMBL" id="JAINUF010000013">
    <property type="protein sequence ID" value="KAJ8343761.1"/>
    <property type="molecule type" value="Genomic_DNA"/>
</dbReference>
<proteinExistence type="predicted"/>
<organism evidence="1 2">
    <name type="scientific">Synaphobranchus kaupii</name>
    <name type="common">Kaup's arrowtooth eel</name>
    <dbReference type="NCBI Taxonomy" id="118154"/>
    <lineage>
        <taxon>Eukaryota</taxon>
        <taxon>Metazoa</taxon>
        <taxon>Chordata</taxon>
        <taxon>Craniata</taxon>
        <taxon>Vertebrata</taxon>
        <taxon>Euteleostomi</taxon>
        <taxon>Actinopterygii</taxon>
        <taxon>Neopterygii</taxon>
        <taxon>Teleostei</taxon>
        <taxon>Anguilliformes</taxon>
        <taxon>Synaphobranchidae</taxon>
        <taxon>Synaphobranchus</taxon>
    </lineage>
</organism>
<gene>
    <name evidence="1" type="ORF">SKAU_G00310900</name>
</gene>
<comment type="caution">
    <text evidence="1">The sequence shown here is derived from an EMBL/GenBank/DDBJ whole genome shotgun (WGS) entry which is preliminary data.</text>
</comment>
<reference evidence="1" key="1">
    <citation type="journal article" date="2023" name="Science">
        <title>Genome structures resolve the early diversification of teleost fishes.</title>
        <authorList>
            <person name="Parey E."/>
            <person name="Louis A."/>
            <person name="Montfort J."/>
            <person name="Bouchez O."/>
            <person name="Roques C."/>
            <person name="Iampietro C."/>
            <person name="Lluch J."/>
            <person name="Castinel A."/>
            <person name="Donnadieu C."/>
            <person name="Desvignes T."/>
            <person name="Floi Bucao C."/>
            <person name="Jouanno E."/>
            <person name="Wen M."/>
            <person name="Mejri S."/>
            <person name="Dirks R."/>
            <person name="Jansen H."/>
            <person name="Henkel C."/>
            <person name="Chen W.J."/>
            <person name="Zahm M."/>
            <person name="Cabau C."/>
            <person name="Klopp C."/>
            <person name="Thompson A.W."/>
            <person name="Robinson-Rechavi M."/>
            <person name="Braasch I."/>
            <person name="Lecointre G."/>
            <person name="Bobe J."/>
            <person name="Postlethwait J.H."/>
            <person name="Berthelot C."/>
            <person name="Roest Crollius H."/>
            <person name="Guiguen Y."/>
        </authorList>
    </citation>
    <scope>NUCLEOTIDE SEQUENCE</scope>
    <source>
        <strain evidence="1">WJC10195</strain>
    </source>
</reference>
<accession>A0A9Q1ERL4</accession>
<keyword evidence="2" id="KW-1185">Reference proteome</keyword>
<evidence type="ECO:0000313" key="1">
    <source>
        <dbReference type="EMBL" id="KAJ8343761.1"/>
    </source>
</evidence>
<dbReference type="Proteomes" id="UP001152622">
    <property type="component" value="Chromosome 13"/>
</dbReference>
<dbReference type="AlphaFoldDB" id="A0A9Q1ERL4"/>
<name>A0A9Q1ERL4_SYNKA</name>
<sequence length="296" mass="31145">MPTAPQRCKGSSLQYAGEAGANLRDLSRLCHYFGRSNLAGIFSPWVRDLLKETACMHSWGQAGPTHALLSLCYQALAKAGPAALAPQCVRAAWEEWSGLGTNPQRPHGRRSATASFMREPRQPAGQAHRGAVIIKELDWEAAHSRASGDSWDCGGLASAPRGSHVLSLPPGHCAGIIARRSAQKTLRCCRGGKINADCSLPLLPVGAEDGEGVDWAGGARAARRQAAVCGALSLRCAGGAGSHLFHSGRGPGLLPNEGEERCPSPPCQIRAARPPPSRLHAAPPLACSVQLCVSRR</sequence>